<accession>A0A4U1IXQ8</accession>
<keyword evidence="2" id="KW-1185">Reference proteome</keyword>
<reference evidence="1 2" key="1">
    <citation type="submission" date="2019-04" db="EMBL/GenBank/DDBJ databases">
        <authorList>
            <person name="Li Y."/>
            <person name="Wang J."/>
        </authorList>
    </citation>
    <scope>NUCLEOTIDE SEQUENCE [LARGE SCALE GENOMIC DNA]</scope>
    <source>
        <strain evidence="1 2">DSM 14668</strain>
    </source>
</reference>
<proteinExistence type="predicted"/>
<dbReference type="RefSeq" id="WP_136934045.1">
    <property type="nucleotide sequence ID" value="NZ_SSMQ01000057.1"/>
</dbReference>
<dbReference type="EMBL" id="SSMQ01000057">
    <property type="protein sequence ID" value="TKC99407.1"/>
    <property type="molecule type" value="Genomic_DNA"/>
</dbReference>
<dbReference type="Proteomes" id="UP000309215">
    <property type="component" value="Unassembled WGS sequence"/>
</dbReference>
<organism evidence="1 2">
    <name type="scientific">Polyangium fumosum</name>
    <dbReference type="NCBI Taxonomy" id="889272"/>
    <lineage>
        <taxon>Bacteria</taxon>
        <taxon>Pseudomonadati</taxon>
        <taxon>Myxococcota</taxon>
        <taxon>Polyangia</taxon>
        <taxon>Polyangiales</taxon>
        <taxon>Polyangiaceae</taxon>
        <taxon>Polyangium</taxon>
    </lineage>
</organism>
<evidence type="ECO:0000313" key="2">
    <source>
        <dbReference type="Proteomes" id="UP000309215"/>
    </source>
</evidence>
<name>A0A4U1IXQ8_9BACT</name>
<dbReference type="AlphaFoldDB" id="A0A4U1IXQ8"/>
<evidence type="ECO:0000313" key="1">
    <source>
        <dbReference type="EMBL" id="TKC99407.1"/>
    </source>
</evidence>
<protein>
    <recommendedName>
        <fullName evidence="3">SWIM-type domain-containing protein</fullName>
    </recommendedName>
</protein>
<sequence>MRADLAALTPEALAALANVGLVKRAQREIEAGQGPKVHEDEKGVVVATFPDGISTQLLPGKALKDTPCGCGAKTVCRHRIAAVLAYAAAAGSETRPPWEISTEELLVWLGERAPRVDAAEAAGVEVELGTSPPIARFSGCTVRFLAGADLAHARCDCATPWCVHVPLAVRAFQRLSVEARARGAAHVRLGPPPKPTIPTAVLAGVEGLLGRTLARGLADARGLAQAREEVRAHLKEYPWLDGLIEDIEAQREAWEIRSALHDAGEVRRLVAEGWARVRAARSGGDPAALLGLGEPLEVPLDRARLLSLGARLSAAGSARSLEVLFWDGATVVSWSVAIPDKVEPASVIAVAGTPLGVLAGGQIISRHLVRLARRTIEIRRGKDTTVVPQRGAWGDIPAPFGFPGPSALLADEEGRPPSFLRPRARTAALRVVATNGGVQGLSWSPGRQTLSGWIEDDDAQLRIERAYEGFAPGALAALAEALPSARYVSGWLRESRGGQVLEPIAVVTDHVVIPDLAPAAPIPALPIAAPEAADLLGAALGRLESALDALAQDGVLSARIPPLAPALAAVGLRAMAATYTRLEAARAAGDLGEATKAWADAAISVALARA</sequence>
<dbReference type="OrthoDB" id="242553at2"/>
<gene>
    <name evidence="1" type="ORF">E8A74_38195</name>
</gene>
<comment type="caution">
    <text evidence="1">The sequence shown here is derived from an EMBL/GenBank/DDBJ whole genome shotgun (WGS) entry which is preliminary data.</text>
</comment>
<evidence type="ECO:0008006" key="3">
    <source>
        <dbReference type="Google" id="ProtNLM"/>
    </source>
</evidence>